<keyword evidence="2" id="KW-1185">Reference proteome</keyword>
<gene>
    <name evidence="1" type="ORF">DFR59_10559</name>
</gene>
<accession>A0A370GFY1</accession>
<proteinExistence type="predicted"/>
<name>A0A370GFY1_9BACI</name>
<sequence>MRSPLTESWRAFLFGPAVVAELLEEVLRLLEVPQYLLEGA</sequence>
<reference evidence="1 2" key="1">
    <citation type="submission" date="2018-07" db="EMBL/GenBank/DDBJ databases">
        <title>Genomic Encyclopedia of Type Strains, Phase IV (KMG-IV): sequencing the most valuable type-strain genomes for metagenomic binning, comparative biology and taxonomic classification.</title>
        <authorList>
            <person name="Goeker M."/>
        </authorList>
    </citation>
    <scope>NUCLEOTIDE SEQUENCE [LARGE SCALE GENOMIC DNA]</scope>
    <source>
        <strain evidence="1 2">DSM 25281</strain>
    </source>
</reference>
<dbReference type="EMBL" id="QQAY01000005">
    <property type="protein sequence ID" value="RDI42220.1"/>
    <property type="molecule type" value="Genomic_DNA"/>
</dbReference>
<comment type="caution">
    <text evidence="1">The sequence shown here is derived from an EMBL/GenBank/DDBJ whole genome shotgun (WGS) entry which is preliminary data.</text>
</comment>
<organism evidence="1 2">
    <name type="scientific">Falsibacillus pallidus</name>
    <dbReference type="NCBI Taxonomy" id="493781"/>
    <lineage>
        <taxon>Bacteria</taxon>
        <taxon>Bacillati</taxon>
        <taxon>Bacillota</taxon>
        <taxon>Bacilli</taxon>
        <taxon>Bacillales</taxon>
        <taxon>Bacillaceae</taxon>
        <taxon>Falsibacillus</taxon>
    </lineage>
</organism>
<dbReference type="Proteomes" id="UP000255326">
    <property type="component" value="Unassembled WGS sequence"/>
</dbReference>
<evidence type="ECO:0000313" key="2">
    <source>
        <dbReference type="Proteomes" id="UP000255326"/>
    </source>
</evidence>
<dbReference type="AlphaFoldDB" id="A0A370GFY1"/>
<evidence type="ECO:0000313" key="1">
    <source>
        <dbReference type="EMBL" id="RDI42220.1"/>
    </source>
</evidence>
<protein>
    <submittedName>
        <fullName evidence="1">Uncharacterized protein</fullName>
    </submittedName>
</protein>